<name>A0AAV9H840_9PEZI</name>
<dbReference type="AlphaFoldDB" id="A0AAV9H840"/>
<organism evidence="1 2">
    <name type="scientific">Podospora aff. communis PSN243</name>
    <dbReference type="NCBI Taxonomy" id="3040156"/>
    <lineage>
        <taxon>Eukaryota</taxon>
        <taxon>Fungi</taxon>
        <taxon>Dikarya</taxon>
        <taxon>Ascomycota</taxon>
        <taxon>Pezizomycotina</taxon>
        <taxon>Sordariomycetes</taxon>
        <taxon>Sordariomycetidae</taxon>
        <taxon>Sordariales</taxon>
        <taxon>Podosporaceae</taxon>
        <taxon>Podospora</taxon>
    </lineage>
</organism>
<gene>
    <name evidence="1" type="ORF">QBC34DRAFT_8796</name>
</gene>
<keyword evidence="2" id="KW-1185">Reference proteome</keyword>
<dbReference type="Proteomes" id="UP001321760">
    <property type="component" value="Unassembled WGS sequence"/>
</dbReference>
<accession>A0AAV9H840</accession>
<sequence>MWVPPLGNWATRGRRREDFNIRGRLVPRNVPAFADDRRCSNLRHSPVECFDRWRHFVSGLRVARLADLSSPGVGLAQHAAADDLPSRYGRRRLAGGAGPVYAASRYLGLALARGPHASGLDRSASPFPMHPLQPPLPLLLAAGWVQVWVRCSASGNAVAEGPPPYLVGPAAGRRCKSKFHNPPFLPPTPPLPLLVDPRL</sequence>
<evidence type="ECO:0000313" key="2">
    <source>
        <dbReference type="Proteomes" id="UP001321760"/>
    </source>
</evidence>
<reference evidence="1" key="2">
    <citation type="submission" date="2023-05" db="EMBL/GenBank/DDBJ databases">
        <authorList>
            <consortium name="Lawrence Berkeley National Laboratory"/>
            <person name="Steindorff A."/>
            <person name="Hensen N."/>
            <person name="Bonometti L."/>
            <person name="Westerberg I."/>
            <person name="Brannstrom I.O."/>
            <person name="Guillou S."/>
            <person name="Cros-Aarteil S."/>
            <person name="Calhoun S."/>
            <person name="Haridas S."/>
            <person name="Kuo A."/>
            <person name="Mondo S."/>
            <person name="Pangilinan J."/>
            <person name="Riley R."/>
            <person name="Labutti K."/>
            <person name="Andreopoulos B."/>
            <person name="Lipzen A."/>
            <person name="Chen C."/>
            <person name="Yanf M."/>
            <person name="Daum C."/>
            <person name="Ng V."/>
            <person name="Clum A."/>
            <person name="Ohm R."/>
            <person name="Martin F."/>
            <person name="Silar P."/>
            <person name="Natvig D."/>
            <person name="Lalanne C."/>
            <person name="Gautier V."/>
            <person name="Ament-Velasquez S.L."/>
            <person name="Kruys A."/>
            <person name="Hutchinson M.I."/>
            <person name="Powell A.J."/>
            <person name="Barry K."/>
            <person name="Miller A.N."/>
            <person name="Grigoriev I.V."/>
            <person name="Debuchy R."/>
            <person name="Gladieux P."/>
            <person name="Thoren M.H."/>
            <person name="Johannesson H."/>
        </authorList>
    </citation>
    <scope>NUCLEOTIDE SEQUENCE</scope>
    <source>
        <strain evidence="1">PSN243</strain>
    </source>
</reference>
<dbReference type="EMBL" id="MU865913">
    <property type="protein sequence ID" value="KAK4456076.1"/>
    <property type="molecule type" value="Genomic_DNA"/>
</dbReference>
<comment type="caution">
    <text evidence="1">The sequence shown here is derived from an EMBL/GenBank/DDBJ whole genome shotgun (WGS) entry which is preliminary data.</text>
</comment>
<reference evidence="1" key="1">
    <citation type="journal article" date="2023" name="Mol. Phylogenet. Evol.">
        <title>Genome-scale phylogeny and comparative genomics of the fungal order Sordariales.</title>
        <authorList>
            <person name="Hensen N."/>
            <person name="Bonometti L."/>
            <person name="Westerberg I."/>
            <person name="Brannstrom I.O."/>
            <person name="Guillou S."/>
            <person name="Cros-Aarteil S."/>
            <person name="Calhoun S."/>
            <person name="Haridas S."/>
            <person name="Kuo A."/>
            <person name="Mondo S."/>
            <person name="Pangilinan J."/>
            <person name="Riley R."/>
            <person name="LaButti K."/>
            <person name="Andreopoulos B."/>
            <person name="Lipzen A."/>
            <person name="Chen C."/>
            <person name="Yan M."/>
            <person name="Daum C."/>
            <person name="Ng V."/>
            <person name="Clum A."/>
            <person name="Steindorff A."/>
            <person name="Ohm R.A."/>
            <person name="Martin F."/>
            <person name="Silar P."/>
            <person name="Natvig D.O."/>
            <person name="Lalanne C."/>
            <person name="Gautier V."/>
            <person name="Ament-Velasquez S.L."/>
            <person name="Kruys A."/>
            <person name="Hutchinson M.I."/>
            <person name="Powell A.J."/>
            <person name="Barry K."/>
            <person name="Miller A.N."/>
            <person name="Grigoriev I.V."/>
            <person name="Debuchy R."/>
            <person name="Gladieux P."/>
            <person name="Hiltunen Thoren M."/>
            <person name="Johannesson H."/>
        </authorList>
    </citation>
    <scope>NUCLEOTIDE SEQUENCE</scope>
    <source>
        <strain evidence="1">PSN243</strain>
    </source>
</reference>
<protein>
    <submittedName>
        <fullName evidence="1">Uncharacterized protein</fullName>
    </submittedName>
</protein>
<proteinExistence type="predicted"/>
<evidence type="ECO:0000313" key="1">
    <source>
        <dbReference type="EMBL" id="KAK4456076.1"/>
    </source>
</evidence>